<gene>
    <name evidence="2" type="ORF">EJV47_26020</name>
</gene>
<keyword evidence="1" id="KW-0812">Transmembrane</keyword>
<feature type="transmembrane region" description="Helical" evidence="1">
    <location>
        <begin position="30"/>
        <end position="48"/>
    </location>
</feature>
<accession>A0A3S0J5W2</accession>
<evidence type="ECO:0000256" key="1">
    <source>
        <dbReference type="SAM" id="Phobius"/>
    </source>
</evidence>
<evidence type="ECO:0000313" key="2">
    <source>
        <dbReference type="EMBL" id="RTQ45330.1"/>
    </source>
</evidence>
<keyword evidence="1" id="KW-0472">Membrane</keyword>
<dbReference type="RefSeq" id="WP_126696143.1">
    <property type="nucleotide sequence ID" value="NZ_RXOF01000021.1"/>
</dbReference>
<dbReference type="Proteomes" id="UP000282184">
    <property type="component" value="Unassembled WGS sequence"/>
</dbReference>
<feature type="transmembrane region" description="Helical" evidence="1">
    <location>
        <begin position="6"/>
        <end position="23"/>
    </location>
</feature>
<protein>
    <submittedName>
        <fullName evidence="2">Uncharacterized protein</fullName>
    </submittedName>
</protein>
<dbReference type="EMBL" id="RXOF01000021">
    <property type="protein sequence ID" value="RTQ45330.1"/>
    <property type="molecule type" value="Genomic_DNA"/>
</dbReference>
<name>A0A3S0J5W2_9BACT</name>
<reference evidence="2 3" key="1">
    <citation type="submission" date="2018-12" db="EMBL/GenBank/DDBJ databases">
        <title>Hymenobacter gummosus sp. nov., isolated from a spring.</title>
        <authorList>
            <person name="Nie L."/>
        </authorList>
    </citation>
    <scope>NUCLEOTIDE SEQUENCE [LARGE SCALE GENOMIC DNA]</scope>
    <source>
        <strain evidence="2 3">KCTC 52166</strain>
    </source>
</reference>
<comment type="caution">
    <text evidence="2">The sequence shown here is derived from an EMBL/GenBank/DDBJ whole genome shotgun (WGS) entry which is preliminary data.</text>
</comment>
<evidence type="ECO:0000313" key="3">
    <source>
        <dbReference type="Proteomes" id="UP000282184"/>
    </source>
</evidence>
<proteinExistence type="predicted"/>
<organism evidence="2 3">
    <name type="scientific">Hymenobacter gummosus</name>
    <dbReference type="NCBI Taxonomy" id="1776032"/>
    <lineage>
        <taxon>Bacteria</taxon>
        <taxon>Pseudomonadati</taxon>
        <taxon>Bacteroidota</taxon>
        <taxon>Cytophagia</taxon>
        <taxon>Cytophagales</taxon>
        <taxon>Hymenobacteraceae</taxon>
        <taxon>Hymenobacter</taxon>
    </lineage>
</organism>
<sequence length="94" mass="10905">MDKLFVYLLLASPVLWLVSLLLLMHWRRFWQFFLLNLALLAGYLWVLSSDLISFGHDEYGLKWLFAVLAAMTTHVVLGFGFAVGFRMRRSLGHS</sequence>
<keyword evidence="1" id="KW-1133">Transmembrane helix</keyword>
<feature type="transmembrane region" description="Helical" evidence="1">
    <location>
        <begin position="63"/>
        <end position="85"/>
    </location>
</feature>
<dbReference type="AlphaFoldDB" id="A0A3S0J5W2"/>
<keyword evidence="3" id="KW-1185">Reference proteome</keyword>